<name>G2YPH5_BOTF4</name>
<feature type="compositionally biased region" description="Low complexity" evidence="1">
    <location>
        <begin position="69"/>
        <end position="83"/>
    </location>
</feature>
<sequence length="83" mass="8739">MLSYHIPKISANSKTSFYDRISFAPTPPLTPPFASPFAPPLSSPPNNPLLPPLQTLSSTALPGNNLSKTTTNSPSPSTTTTNT</sequence>
<dbReference type="EMBL" id="FQ790347">
    <property type="protein sequence ID" value="CCD53523.1"/>
    <property type="molecule type" value="Genomic_DNA"/>
</dbReference>
<feature type="compositionally biased region" description="Pro residues" evidence="1">
    <location>
        <begin position="29"/>
        <end position="51"/>
    </location>
</feature>
<accession>G2YPH5</accession>
<dbReference type="InParanoid" id="G2YPH5"/>
<feature type="compositionally biased region" description="Low complexity" evidence="1">
    <location>
        <begin position="52"/>
        <end position="62"/>
    </location>
</feature>
<evidence type="ECO:0000313" key="2">
    <source>
        <dbReference type="EMBL" id="CCD53523.1"/>
    </source>
</evidence>
<evidence type="ECO:0000256" key="1">
    <source>
        <dbReference type="SAM" id="MobiDB-lite"/>
    </source>
</evidence>
<dbReference type="HOGENOM" id="CLU_2542319_0_0_1"/>
<evidence type="ECO:0000313" key="3">
    <source>
        <dbReference type="Proteomes" id="UP000008177"/>
    </source>
</evidence>
<protein>
    <submittedName>
        <fullName evidence="2">Uncharacterized protein</fullName>
    </submittedName>
</protein>
<proteinExistence type="predicted"/>
<gene>
    <name evidence="2" type="ORF">BofuT4_P135680.1</name>
</gene>
<organism evidence="2 3">
    <name type="scientific">Botryotinia fuckeliana (strain T4)</name>
    <name type="common">Noble rot fungus</name>
    <name type="synonym">Botrytis cinerea</name>
    <dbReference type="NCBI Taxonomy" id="999810"/>
    <lineage>
        <taxon>Eukaryota</taxon>
        <taxon>Fungi</taxon>
        <taxon>Dikarya</taxon>
        <taxon>Ascomycota</taxon>
        <taxon>Pezizomycotina</taxon>
        <taxon>Leotiomycetes</taxon>
        <taxon>Helotiales</taxon>
        <taxon>Sclerotiniaceae</taxon>
        <taxon>Botrytis</taxon>
    </lineage>
</organism>
<feature type="region of interest" description="Disordered" evidence="1">
    <location>
        <begin position="29"/>
        <end position="83"/>
    </location>
</feature>
<dbReference type="Proteomes" id="UP000008177">
    <property type="component" value="Unplaced contigs"/>
</dbReference>
<dbReference type="AlphaFoldDB" id="G2YPH5"/>
<reference evidence="3" key="1">
    <citation type="journal article" date="2011" name="PLoS Genet.">
        <title>Genomic analysis of the necrotrophic fungal pathogens Sclerotinia sclerotiorum and Botrytis cinerea.</title>
        <authorList>
            <person name="Amselem J."/>
            <person name="Cuomo C.A."/>
            <person name="van Kan J.A."/>
            <person name="Viaud M."/>
            <person name="Benito E.P."/>
            <person name="Couloux A."/>
            <person name="Coutinho P.M."/>
            <person name="de Vries R.P."/>
            <person name="Dyer P.S."/>
            <person name="Fillinger S."/>
            <person name="Fournier E."/>
            <person name="Gout L."/>
            <person name="Hahn M."/>
            <person name="Kohn L."/>
            <person name="Lapalu N."/>
            <person name="Plummer K.M."/>
            <person name="Pradier J.M."/>
            <person name="Quevillon E."/>
            <person name="Sharon A."/>
            <person name="Simon A."/>
            <person name="ten Have A."/>
            <person name="Tudzynski B."/>
            <person name="Tudzynski P."/>
            <person name="Wincker P."/>
            <person name="Andrew M."/>
            <person name="Anthouard V."/>
            <person name="Beever R.E."/>
            <person name="Beffa R."/>
            <person name="Benoit I."/>
            <person name="Bouzid O."/>
            <person name="Brault B."/>
            <person name="Chen Z."/>
            <person name="Choquer M."/>
            <person name="Collemare J."/>
            <person name="Cotton P."/>
            <person name="Danchin E.G."/>
            <person name="Da Silva C."/>
            <person name="Gautier A."/>
            <person name="Giraud C."/>
            <person name="Giraud T."/>
            <person name="Gonzalez C."/>
            <person name="Grossetete S."/>
            <person name="Guldener U."/>
            <person name="Henrissat B."/>
            <person name="Howlett B.J."/>
            <person name="Kodira C."/>
            <person name="Kretschmer M."/>
            <person name="Lappartient A."/>
            <person name="Leroch M."/>
            <person name="Levis C."/>
            <person name="Mauceli E."/>
            <person name="Neuveglise C."/>
            <person name="Oeser B."/>
            <person name="Pearson M."/>
            <person name="Poulain J."/>
            <person name="Poussereau N."/>
            <person name="Quesneville H."/>
            <person name="Rascle C."/>
            <person name="Schumacher J."/>
            <person name="Segurens B."/>
            <person name="Sexton A."/>
            <person name="Silva E."/>
            <person name="Sirven C."/>
            <person name="Soanes D.M."/>
            <person name="Talbot N.J."/>
            <person name="Templeton M."/>
            <person name="Yandava C."/>
            <person name="Yarden O."/>
            <person name="Zeng Q."/>
            <person name="Rollins J.A."/>
            <person name="Lebrun M.H."/>
            <person name="Dickman M."/>
        </authorList>
    </citation>
    <scope>NUCLEOTIDE SEQUENCE [LARGE SCALE GENOMIC DNA]</scope>
    <source>
        <strain evidence="3">T4</strain>
    </source>
</reference>